<dbReference type="InterPro" id="IPR015943">
    <property type="entry name" value="WD40/YVTN_repeat-like_dom_sf"/>
</dbReference>
<reference evidence="2 3" key="1">
    <citation type="submission" date="2017-02" db="EMBL/GenBank/DDBJ databases">
        <authorList>
            <person name="Peterson S.W."/>
        </authorList>
    </citation>
    <scope>NUCLEOTIDE SEQUENCE [LARGE SCALE GENOMIC DNA]</scope>
    <source>
        <strain evidence="2 3">ATCC 49788</strain>
    </source>
</reference>
<organism evidence="2 3">
    <name type="scientific">Thiothrix eikelboomii</name>
    <dbReference type="NCBI Taxonomy" id="92487"/>
    <lineage>
        <taxon>Bacteria</taxon>
        <taxon>Pseudomonadati</taxon>
        <taxon>Pseudomonadota</taxon>
        <taxon>Gammaproteobacteria</taxon>
        <taxon>Thiotrichales</taxon>
        <taxon>Thiotrichaceae</taxon>
        <taxon>Thiothrix</taxon>
    </lineage>
</organism>
<feature type="chain" id="PRO_5012752591" evidence="1">
    <location>
        <begin position="31"/>
        <end position="346"/>
    </location>
</feature>
<dbReference type="Proteomes" id="UP000190460">
    <property type="component" value="Unassembled WGS sequence"/>
</dbReference>
<dbReference type="AlphaFoldDB" id="A0A1T4W9W7"/>
<keyword evidence="3" id="KW-1185">Reference proteome</keyword>
<protein>
    <submittedName>
        <fullName evidence="2">Uncharacterized protein</fullName>
    </submittedName>
</protein>
<evidence type="ECO:0000313" key="2">
    <source>
        <dbReference type="EMBL" id="SKA73828.1"/>
    </source>
</evidence>
<dbReference type="SUPFAM" id="SSF50969">
    <property type="entry name" value="YVTN repeat-like/Quinoprotein amine dehydrogenase"/>
    <property type="match status" value="1"/>
</dbReference>
<evidence type="ECO:0000256" key="1">
    <source>
        <dbReference type="SAM" id="SignalP"/>
    </source>
</evidence>
<dbReference type="Gene3D" id="2.130.10.10">
    <property type="entry name" value="YVTN repeat-like/Quinoprotein amine dehydrogenase"/>
    <property type="match status" value="1"/>
</dbReference>
<dbReference type="InterPro" id="IPR011044">
    <property type="entry name" value="Quino_amine_DH_bsu"/>
</dbReference>
<dbReference type="RefSeq" id="WP_078921759.1">
    <property type="nucleotide sequence ID" value="NZ_FUYB01000004.1"/>
</dbReference>
<feature type="signal peptide" evidence="1">
    <location>
        <begin position="1"/>
        <end position="30"/>
    </location>
</feature>
<keyword evidence="1" id="KW-0732">Signal</keyword>
<name>A0A1T4W9W7_9GAMM</name>
<sequence>MHNLTQWKSGMAAMLFSVMVSLSSIHPVLSAEVPNKSYVALSPEQGQVLWLQTGLSPAILSFNGQTGALEHSLALQHEATQLIMGFTPDGFKVARLEAAGLSILHRTGKSLRRLAISNLPQPASRYRPMTAITNATGTAQLFHDTRTPQLQVLHTGNGKILATVALPKARLLALGLDATINKLAYVTANVAGKTDKADLQIYDLFKNKLIKTYSIQAPSPFSQPVVFSWDGKYVAVLPQVINLQTAEQITVKGATGSAVFTTDHQALLFASRQGMQRFDLARKQQQALDWQLPADCQTTVAEDMSVDQQQLAFASLCTPAANSLAVVSFVNAQTGQWQRNLNLAKP</sequence>
<proteinExistence type="predicted"/>
<evidence type="ECO:0000313" key="3">
    <source>
        <dbReference type="Proteomes" id="UP000190460"/>
    </source>
</evidence>
<dbReference type="STRING" id="92487.SAMN02745130_01289"/>
<gene>
    <name evidence="2" type="ORF">SAMN02745130_01289</name>
</gene>
<dbReference type="OrthoDB" id="5623785at2"/>
<accession>A0A1T4W9W7</accession>
<dbReference type="EMBL" id="FUYB01000004">
    <property type="protein sequence ID" value="SKA73828.1"/>
    <property type="molecule type" value="Genomic_DNA"/>
</dbReference>